<keyword evidence="2" id="KW-0560">Oxidoreductase</keyword>
<gene>
    <name evidence="5" type="ORF">SD37_24270</name>
</gene>
<dbReference type="EMBL" id="CP016174">
    <property type="protein sequence ID" value="ANN18431.1"/>
    <property type="molecule type" value="Genomic_DNA"/>
</dbReference>
<evidence type="ECO:0000313" key="6">
    <source>
        <dbReference type="Proteomes" id="UP000093695"/>
    </source>
</evidence>
<evidence type="ECO:0000256" key="3">
    <source>
        <dbReference type="RuleBase" id="RU000363"/>
    </source>
</evidence>
<dbReference type="InterPro" id="IPR002347">
    <property type="entry name" value="SDR_fam"/>
</dbReference>
<dbReference type="InterPro" id="IPR020904">
    <property type="entry name" value="Sc_DH/Rdtase_CS"/>
</dbReference>
<dbReference type="Gene3D" id="3.40.50.720">
    <property type="entry name" value="NAD(P)-binding Rossmann-like Domain"/>
    <property type="match status" value="1"/>
</dbReference>
<dbReference type="PANTHER" id="PTHR24322:SF736">
    <property type="entry name" value="RETINOL DEHYDROGENASE 10"/>
    <property type="match status" value="1"/>
</dbReference>
<keyword evidence="6" id="KW-1185">Reference proteome</keyword>
<evidence type="ECO:0000256" key="1">
    <source>
        <dbReference type="ARBA" id="ARBA00006484"/>
    </source>
</evidence>
<dbReference type="Proteomes" id="UP000093695">
    <property type="component" value="Chromosome"/>
</dbReference>
<dbReference type="PANTHER" id="PTHR24322">
    <property type="entry name" value="PKSB"/>
    <property type="match status" value="1"/>
</dbReference>
<dbReference type="NCBIfam" id="NF005878">
    <property type="entry name" value="PRK07825.1"/>
    <property type="match status" value="1"/>
</dbReference>
<comment type="similarity">
    <text evidence="1 3">Belongs to the short-chain dehydrogenases/reductases (SDR) family.</text>
</comment>
<dbReference type="GO" id="GO:0016616">
    <property type="term" value="F:oxidoreductase activity, acting on the CH-OH group of donors, NAD or NADP as acceptor"/>
    <property type="evidence" value="ECO:0007669"/>
    <property type="project" value="TreeGrafter"/>
</dbReference>
<reference evidence="5 6" key="1">
    <citation type="journal article" date="2015" name="Genome Announc.">
        <title>Draft Genome Sequence of Norvancomycin-Producing Strain Amycolatopsis orientalis CPCC200066.</title>
        <authorList>
            <person name="Lei X."/>
            <person name="Yuan F."/>
            <person name="Shi Y."/>
            <person name="Li X."/>
            <person name="Wang L."/>
            <person name="Hong B."/>
        </authorList>
    </citation>
    <scope>NUCLEOTIDE SEQUENCE [LARGE SCALE GENOMIC DNA]</scope>
    <source>
        <strain evidence="5 6">B-37</strain>
    </source>
</reference>
<dbReference type="RefSeq" id="WP_044851769.1">
    <property type="nucleotide sequence ID" value="NZ_CP016174.1"/>
</dbReference>
<dbReference type="PRINTS" id="PR00081">
    <property type="entry name" value="GDHRDH"/>
</dbReference>
<proteinExistence type="inferred from homology"/>
<sequence length="282" mass="29414">MSRYPELDLDGAHVAITGAGQGIGRVTAERMAALGARVSIGDLDLEAAKRTAVDVGGTAHHLDVADPASFAAFLGDAEQANGPLVVLVNNAGIMPNGGFLDLSDALNRATMEVNVFGVVHGMRLALPGMLERGRGHIVNVASLAGKFPVKGLAIYNASKFAVVGLTAATRLEYAPHGVSVSAVLPSAVDTALASGLDMRPIPKVKPGRIADAVVESVRTRAAEIAVPGYVGVLAALAGVTPEPVLNAVRRLMRDDRALRPDSPERAGYRTRLDQDIHRKEEA</sequence>
<dbReference type="SUPFAM" id="SSF51735">
    <property type="entry name" value="NAD(P)-binding Rossmann-fold domains"/>
    <property type="match status" value="1"/>
</dbReference>
<dbReference type="KEGG" id="aori:SD37_24270"/>
<accession>A0A193C1N3</accession>
<dbReference type="PRINTS" id="PR00080">
    <property type="entry name" value="SDRFAMILY"/>
</dbReference>
<dbReference type="STRING" id="31958.SD37_24270"/>
<dbReference type="Pfam" id="PF00106">
    <property type="entry name" value="adh_short"/>
    <property type="match status" value="1"/>
</dbReference>
<dbReference type="CDD" id="cd05233">
    <property type="entry name" value="SDR_c"/>
    <property type="match status" value="1"/>
</dbReference>
<protein>
    <submittedName>
        <fullName evidence="5">Short-chain dehydrogenase</fullName>
    </submittedName>
</protein>
<dbReference type="PROSITE" id="PS00061">
    <property type="entry name" value="ADH_SHORT"/>
    <property type="match status" value="1"/>
</dbReference>
<dbReference type="AlphaFoldDB" id="A0A193C1N3"/>
<evidence type="ECO:0000256" key="4">
    <source>
        <dbReference type="SAM" id="MobiDB-lite"/>
    </source>
</evidence>
<organism evidence="5 6">
    <name type="scientific">Amycolatopsis orientalis</name>
    <name type="common">Nocardia orientalis</name>
    <dbReference type="NCBI Taxonomy" id="31958"/>
    <lineage>
        <taxon>Bacteria</taxon>
        <taxon>Bacillati</taxon>
        <taxon>Actinomycetota</taxon>
        <taxon>Actinomycetes</taxon>
        <taxon>Pseudonocardiales</taxon>
        <taxon>Pseudonocardiaceae</taxon>
        <taxon>Amycolatopsis</taxon>
    </lineage>
</organism>
<feature type="region of interest" description="Disordered" evidence="4">
    <location>
        <begin position="256"/>
        <end position="282"/>
    </location>
</feature>
<evidence type="ECO:0000256" key="2">
    <source>
        <dbReference type="ARBA" id="ARBA00023002"/>
    </source>
</evidence>
<name>A0A193C1N3_AMYOR</name>
<evidence type="ECO:0000313" key="5">
    <source>
        <dbReference type="EMBL" id="ANN18431.1"/>
    </source>
</evidence>
<dbReference type="InterPro" id="IPR036291">
    <property type="entry name" value="NAD(P)-bd_dom_sf"/>
</dbReference>